<reference evidence="3 4" key="1">
    <citation type="journal article" date="2011" name="J. Bacteriol.">
        <title>Complete genome sequence of Polymorphum gilvum SL003B-26A1T, a crude oil-degrading bacterium from oil-polluted saline soil.</title>
        <authorList>
            <person name="Li S.G."/>
            <person name="Tang Y.Q."/>
            <person name="Nie Y."/>
            <person name="Cai M."/>
            <person name="Wu X.L."/>
        </authorList>
    </citation>
    <scope>NUCLEOTIDE SEQUENCE [LARGE SCALE GENOMIC DNA]</scope>
    <source>
        <strain evidence="4">LMG 25793 / CGMCC 1.9160 / SL003B-26A1</strain>
    </source>
</reference>
<keyword evidence="1" id="KW-0175">Coiled coil</keyword>
<dbReference type="Proteomes" id="UP000008130">
    <property type="component" value="Chromosome"/>
</dbReference>
<proteinExistence type="predicted"/>
<protein>
    <submittedName>
        <fullName evidence="3">Possible mannosyltransferase</fullName>
    </submittedName>
</protein>
<organism evidence="3 4">
    <name type="scientific">Polymorphum gilvum (strain LMG 25793 / CGMCC 1.9160 / SL003B-26A1)</name>
    <dbReference type="NCBI Taxonomy" id="991905"/>
    <lineage>
        <taxon>Bacteria</taxon>
        <taxon>Pseudomonadati</taxon>
        <taxon>Pseudomonadota</taxon>
        <taxon>Alphaproteobacteria</taxon>
        <taxon>Rhodobacterales</taxon>
        <taxon>Paracoccaceae</taxon>
        <taxon>Polymorphum</taxon>
    </lineage>
</organism>
<evidence type="ECO:0000256" key="2">
    <source>
        <dbReference type="SAM" id="MobiDB-lite"/>
    </source>
</evidence>
<feature type="coiled-coil region" evidence="1">
    <location>
        <begin position="625"/>
        <end position="659"/>
    </location>
</feature>
<gene>
    <name evidence="3" type="ordered locus">SL003B_2549</name>
</gene>
<dbReference type="Gene3D" id="3.40.50.150">
    <property type="entry name" value="Vaccinia Virus protein VP39"/>
    <property type="match status" value="1"/>
</dbReference>
<dbReference type="EMBL" id="CP002568">
    <property type="protein sequence ID" value="ADZ70973.1"/>
    <property type="molecule type" value="Genomic_DNA"/>
</dbReference>
<dbReference type="AlphaFoldDB" id="F2J3E8"/>
<keyword evidence="3" id="KW-0808">Transferase</keyword>
<evidence type="ECO:0000313" key="3">
    <source>
        <dbReference type="EMBL" id="ADZ70973.1"/>
    </source>
</evidence>
<dbReference type="CDD" id="cd02440">
    <property type="entry name" value="AdoMet_MTases"/>
    <property type="match status" value="1"/>
</dbReference>
<dbReference type="KEGG" id="pgv:SL003B_2549"/>
<evidence type="ECO:0000256" key="1">
    <source>
        <dbReference type="SAM" id="Coils"/>
    </source>
</evidence>
<dbReference type="Pfam" id="PF13489">
    <property type="entry name" value="Methyltransf_23"/>
    <property type="match status" value="1"/>
</dbReference>
<dbReference type="eggNOG" id="COG2227">
    <property type="taxonomic scope" value="Bacteria"/>
</dbReference>
<feature type="region of interest" description="Disordered" evidence="2">
    <location>
        <begin position="1"/>
        <end position="23"/>
    </location>
</feature>
<accession>F2J3E8</accession>
<dbReference type="GO" id="GO:0016757">
    <property type="term" value="F:glycosyltransferase activity"/>
    <property type="evidence" value="ECO:0007669"/>
    <property type="project" value="UniProtKB-KW"/>
</dbReference>
<keyword evidence="4" id="KW-1185">Reference proteome</keyword>
<dbReference type="HOGENOM" id="CLU_403784_0_0_5"/>
<dbReference type="SUPFAM" id="SSF53335">
    <property type="entry name" value="S-adenosyl-L-methionine-dependent methyltransferases"/>
    <property type="match status" value="1"/>
</dbReference>
<name>F2J3E8_POLGS</name>
<sequence>MNQQIRKTRPKTGKSPKTTTRKRSIPSVAVINHHGLRCGVFQFGRNIANLLAHDRRIKVKHLPCAGVEEFRDGVSKLRPDILIVNFYPSTMPWLTPDVLKEVTATKFIVVHELTNRQANHLFIEGYDFYLCADPIMVPYNAQVVPVPRFAPAVNEAAEPAFDIPTFGSFGFATENKGFDVLCSRVATEFERARIRINIPHHDDPAIVTEDARNAIIEKCRQALEGTAIELDVSEHFFDDEGLLAFCAENHLNILAYTGDNDRGISSCADILLASGRPFLVSDSVMFRHMHQYQPTVRLSQTTLRKGMETDPQAFRIARRELHPLYASARWVDAILDAVDRKALLASVPDRPSFNKVLDDQSREAYAPVIQEMWDAVPEIMERKIAEANVQQAFVLDAVRRLATRYTCPRILAVGAFEDTACEVLKRNGYRVTAIDPVLDLSLNDFYLLESTALESFDLILSTSVLEHVDDHIQFVRQCADLLQPGGVLVLTVDFKDSYTDGDPKPSVDHRLYTGHMFRADIMGCLPDCRLFNEGSWEGAQPDFTYEGVDYNFASLVIEKMHGNRFYWDAEHFDYGAGNAWRRFAAHAADAGGQSQDVVTAFGQAQGRRFLEADDVARLVAAGRLEPEHRARIHALELQLEQARSEGDALKGTLDQVNRALKSPKFMIKNLCRTLIGKPTRF</sequence>
<dbReference type="InterPro" id="IPR029063">
    <property type="entry name" value="SAM-dependent_MTases_sf"/>
</dbReference>
<evidence type="ECO:0000313" key="4">
    <source>
        <dbReference type="Proteomes" id="UP000008130"/>
    </source>
</evidence>
<dbReference type="STRING" id="991905.SL003B_2549"/>
<keyword evidence="3" id="KW-0328">Glycosyltransferase</keyword>